<evidence type="ECO:0000256" key="3">
    <source>
        <dbReference type="ARBA" id="ARBA00022448"/>
    </source>
</evidence>
<dbReference type="PANTHER" id="PTHR30290">
    <property type="entry name" value="PERIPLASMIC BINDING COMPONENT OF ABC TRANSPORTER"/>
    <property type="match status" value="1"/>
</dbReference>
<dbReference type="GO" id="GO:0030288">
    <property type="term" value="C:outer membrane-bounded periplasmic space"/>
    <property type="evidence" value="ECO:0007669"/>
    <property type="project" value="UniProtKB-ARBA"/>
</dbReference>
<dbReference type="EMBL" id="LBNQ01000041">
    <property type="protein sequence ID" value="KKW66905.1"/>
    <property type="molecule type" value="Genomic_DNA"/>
</dbReference>
<dbReference type="STRING" id="1610491.AAV94_13975"/>
<dbReference type="FunFam" id="3.90.76.10:FF:000007">
    <property type="entry name" value="Dipeptide ABC transporter periplasmic dipeptide-binding protein"/>
    <property type="match status" value="1"/>
</dbReference>
<proteinExistence type="inferred from homology"/>
<dbReference type="CDD" id="cd08512">
    <property type="entry name" value="PBP2_NikA_DppA_OppA_like_7"/>
    <property type="match status" value="1"/>
</dbReference>
<dbReference type="GO" id="GO:1904680">
    <property type="term" value="F:peptide transmembrane transporter activity"/>
    <property type="evidence" value="ECO:0007669"/>
    <property type="project" value="TreeGrafter"/>
</dbReference>
<keyword evidence="8" id="KW-1185">Reference proteome</keyword>
<protein>
    <submittedName>
        <fullName evidence="7">ABC transporter substrate-binding protein</fullName>
    </submittedName>
</protein>
<dbReference type="PANTHER" id="PTHR30290:SF10">
    <property type="entry name" value="PERIPLASMIC OLIGOPEPTIDE-BINDING PROTEIN-RELATED"/>
    <property type="match status" value="1"/>
</dbReference>
<keyword evidence="3" id="KW-0813">Transport</keyword>
<dbReference type="AlphaFoldDB" id="A0A0U1PX34"/>
<dbReference type="InterPro" id="IPR030678">
    <property type="entry name" value="Peptide/Ni-bd"/>
</dbReference>
<evidence type="ECO:0000256" key="4">
    <source>
        <dbReference type="ARBA" id="ARBA00022729"/>
    </source>
</evidence>
<name>A0A0U1PX34_9BURK</name>
<reference evidence="7 8" key="1">
    <citation type="submission" date="2015-05" db="EMBL/GenBank/DDBJ databases">
        <title>Draft genome sequence of Lampropedia sp. CT6, isolated from the microbial mat of a hot water spring, located at Manikaran, India.</title>
        <authorList>
            <person name="Tripathi C."/>
            <person name="Rani P."/>
            <person name="Mahato N.K."/>
            <person name="Lal R."/>
        </authorList>
    </citation>
    <scope>NUCLEOTIDE SEQUENCE [LARGE SCALE GENOMIC DNA]</scope>
    <source>
        <strain evidence="7 8">CT6</strain>
    </source>
</reference>
<dbReference type="GO" id="GO:0015833">
    <property type="term" value="P:peptide transport"/>
    <property type="evidence" value="ECO:0007669"/>
    <property type="project" value="TreeGrafter"/>
</dbReference>
<dbReference type="InterPro" id="IPR000914">
    <property type="entry name" value="SBP_5_dom"/>
</dbReference>
<dbReference type="InterPro" id="IPR039424">
    <property type="entry name" value="SBP_5"/>
</dbReference>
<dbReference type="Proteomes" id="UP000050580">
    <property type="component" value="Unassembled WGS sequence"/>
</dbReference>
<keyword evidence="4 5" id="KW-0732">Signal</keyword>
<organism evidence="7 8">
    <name type="scientific">Lampropedia cohaerens</name>
    <dbReference type="NCBI Taxonomy" id="1610491"/>
    <lineage>
        <taxon>Bacteria</taxon>
        <taxon>Pseudomonadati</taxon>
        <taxon>Pseudomonadota</taxon>
        <taxon>Betaproteobacteria</taxon>
        <taxon>Burkholderiales</taxon>
        <taxon>Comamonadaceae</taxon>
        <taxon>Lampropedia</taxon>
    </lineage>
</organism>
<evidence type="ECO:0000313" key="7">
    <source>
        <dbReference type="EMBL" id="KKW66905.1"/>
    </source>
</evidence>
<evidence type="ECO:0000256" key="5">
    <source>
        <dbReference type="SAM" id="SignalP"/>
    </source>
</evidence>
<sequence length="530" mass="58559">MASVAAAVALAITPAAAVQAQTPVDQLIIGKSMNNVLSLDPAAATGNDVVEIIANLYDFLVELDASDLTRVRPALAERWSIAEDGRQLRFHIRQGVRFHSGNTLTAEDVAWSLQRVLKLNMALATAWKSYGFTADNVSDLITAPEPYIVQIRLPEPTDPKLILYTLATSVSAAVLDRQLVQQHARNDDWGRAWLTTRAAGSGAFTLDEWRAKDVLLMRRNPDYWAGPAKLQRVVMRHMTESQALRLMIERGDIDIATGMSPADITALQGDPRLVTQSVQRGTVYYVAVNAKTPPFADRQVRQAVRALIDYDGINRTIMPHYGVLHQRPVPLGLPATLPQPGYKLDVAKARALLAQAGYPEGFDTTIRVLAESPFINIATSLQSTLAQAGIRASILPGTGNQVYGAMRERQFDIIVGRGGGGAEPHPHSSLRSLVYNPDNRDEARLTNFQGWRTGFQSPRINALIEQAVVEIDADRQLAIYQEIQRIYDEEVGAIFPISQMQDTVVRTRDIRNYQGHPAATTRYHGVYKER</sequence>
<evidence type="ECO:0000259" key="6">
    <source>
        <dbReference type="Pfam" id="PF00496"/>
    </source>
</evidence>
<comment type="caution">
    <text evidence="7">The sequence shown here is derived from an EMBL/GenBank/DDBJ whole genome shotgun (WGS) entry which is preliminary data.</text>
</comment>
<feature type="signal peptide" evidence="5">
    <location>
        <begin position="1"/>
        <end position="20"/>
    </location>
</feature>
<dbReference type="PATRIC" id="fig|1610491.3.peg.2966"/>
<dbReference type="Gene3D" id="3.90.76.10">
    <property type="entry name" value="Dipeptide-binding Protein, Domain 1"/>
    <property type="match status" value="1"/>
</dbReference>
<gene>
    <name evidence="7" type="ORF">AAV94_13975</name>
</gene>
<dbReference type="SUPFAM" id="SSF53850">
    <property type="entry name" value="Periplasmic binding protein-like II"/>
    <property type="match status" value="1"/>
</dbReference>
<dbReference type="GO" id="GO:0043190">
    <property type="term" value="C:ATP-binding cassette (ABC) transporter complex"/>
    <property type="evidence" value="ECO:0007669"/>
    <property type="project" value="InterPro"/>
</dbReference>
<comment type="subcellular location">
    <subcellularLocation>
        <location evidence="1">Cell envelope</location>
    </subcellularLocation>
</comment>
<evidence type="ECO:0000256" key="1">
    <source>
        <dbReference type="ARBA" id="ARBA00004196"/>
    </source>
</evidence>
<feature type="domain" description="Solute-binding protein family 5" evidence="6">
    <location>
        <begin position="71"/>
        <end position="438"/>
    </location>
</feature>
<evidence type="ECO:0000313" key="8">
    <source>
        <dbReference type="Proteomes" id="UP000050580"/>
    </source>
</evidence>
<accession>A0A0U1PX34</accession>
<dbReference type="Gene3D" id="3.40.190.10">
    <property type="entry name" value="Periplasmic binding protein-like II"/>
    <property type="match status" value="1"/>
</dbReference>
<evidence type="ECO:0000256" key="2">
    <source>
        <dbReference type="ARBA" id="ARBA00005695"/>
    </source>
</evidence>
<dbReference type="Pfam" id="PF00496">
    <property type="entry name" value="SBP_bac_5"/>
    <property type="match status" value="1"/>
</dbReference>
<dbReference type="Gene3D" id="3.10.105.10">
    <property type="entry name" value="Dipeptide-binding Protein, Domain 3"/>
    <property type="match status" value="1"/>
</dbReference>
<feature type="chain" id="PRO_5006712984" evidence="5">
    <location>
        <begin position="21"/>
        <end position="530"/>
    </location>
</feature>
<dbReference type="PIRSF" id="PIRSF002741">
    <property type="entry name" value="MppA"/>
    <property type="match status" value="1"/>
</dbReference>
<comment type="similarity">
    <text evidence="2">Belongs to the bacterial solute-binding protein 5 family.</text>
</comment>